<organism evidence="2 3">
    <name type="scientific">Halalkalibacter suaedae</name>
    <dbReference type="NCBI Taxonomy" id="2822140"/>
    <lineage>
        <taxon>Bacteria</taxon>
        <taxon>Bacillati</taxon>
        <taxon>Bacillota</taxon>
        <taxon>Bacilli</taxon>
        <taxon>Bacillales</taxon>
        <taxon>Bacillaceae</taxon>
        <taxon>Halalkalibacter</taxon>
    </lineage>
</organism>
<dbReference type="RefSeq" id="WP_210595822.1">
    <property type="nucleotide sequence ID" value="NZ_JAGKSQ010000001.1"/>
</dbReference>
<feature type="transmembrane region" description="Helical" evidence="1">
    <location>
        <begin position="56"/>
        <end position="76"/>
    </location>
</feature>
<evidence type="ECO:0000313" key="3">
    <source>
        <dbReference type="Proteomes" id="UP000678228"/>
    </source>
</evidence>
<feature type="transmembrane region" description="Helical" evidence="1">
    <location>
        <begin position="6"/>
        <end position="23"/>
    </location>
</feature>
<evidence type="ECO:0000313" key="2">
    <source>
        <dbReference type="EMBL" id="MBP3950215.1"/>
    </source>
</evidence>
<dbReference type="Proteomes" id="UP000678228">
    <property type="component" value="Unassembled WGS sequence"/>
</dbReference>
<comment type="caution">
    <text evidence="2">The sequence shown here is derived from an EMBL/GenBank/DDBJ whole genome shotgun (WGS) entry which is preliminary data.</text>
</comment>
<feature type="transmembrane region" description="Helical" evidence="1">
    <location>
        <begin position="263"/>
        <end position="280"/>
    </location>
</feature>
<feature type="transmembrane region" description="Helical" evidence="1">
    <location>
        <begin position="83"/>
        <end position="106"/>
    </location>
</feature>
<sequence>MSSLFHFFLLFLSLGGWGVAISYKLKINNAFIPIFLYSAITFVLFIAGVLNILPLIVTIIFYVGLLVWPVFIYFLLKERRKPNLSVLLSPALIFFVIATTMLMFLVKGVSFTHYDNFSHWALIVKEMYLMDGLPDDSTVISFRNYPPGTALFIYFVLKITGYAESYALMAQNFLLAASLTVLFAYTSWKKPLYILLTLLLVIGLLSLELYSIYNLIVDKTLGMVAFTSVIISYYYRDDWKKILLTNVPILVLLILIKDSGKLFFILNALLIIGLLFSNIMAGSRFNFKNVTLLGKITLILIGVPTSINYLWGQYTAKAYTADYASNKFALTESKLSSSDKSEEFVQTLLPKMFNSLVNFDDHNFLILVVTNATLIISFIALWIVNKKASKLLVYAFLFCNITFIIYLGSLYLMYLFLMPEHEATRLASYSRYLTTIVIYIGAVGIGATLLVWSKLPTRSLKMMLAVLLVALICYPTYEKVEAGKGKPDINESIRSKVKPAVAKIKNQDKGDPRILYYSPESQKDGGYLSYIALFEQLSRNYKIIRGCEEMEQAELEKAQYLVVLNRDNGECLPSDLEEGIYKVSKKDQDIMLEPF</sequence>
<keyword evidence="1" id="KW-0812">Transmembrane</keyword>
<keyword evidence="3" id="KW-1185">Reference proteome</keyword>
<feature type="transmembrane region" description="Helical" evidence="1">
    <location>
        <begin position="429"/>
        <end position="452"/>
    </location>
</feature>
<reference evidence="2" key="1">
    <citation type="submission" date="2021-03" db="EMBL/GenBank/DDBJ databases">
        <title>Bacillus suaedae sp. nov., isolated from Suaeda aralocaspica.</title>
        <authorList>
            <person name="Lei R.F.R."/>
        </authorList>
    </citation>
    <scope>NUCLEOTIDE SEQUENCE</scope>
    <source>
        <strain evidence="2">YZJH907-2</strain>
    </source>
</reference>
<keyword evidence="1" id="KW-1133">Transmembrane helix</keyword>
<dbReference type="EMBL" id="JAGKSQ010000001">
    <property type="protein sequence ID" value="MBP3950215.1"/>
    <property type="molecule type" value="Genomic_DNA"/>
</dbReference>
<evidence type="ECO:0000256" key="1">
    <source>
        <dbReference type="SAM" id="Phobius"/>
    </source>
</evidence>
<accession>A0A941AM80</accession>
<feature type="transmembrane region" description="Helical" evidence="1">
    <location>
        <begin position="292"/>
        <end position="311"/>
    </location>
</feature>
<feature type="transmembrane region" description="Helical" evidence="1">
    <location>
        <begin position="391"/>
        <end position="417"/>
    </location>
</feature>
<feature type="transmembrane region" description="Helical" evidence="1">
    <location>
        <begin position="364"/>
        <end position="384"/>
    </location>
</feature>
<proteinExistence type="predicted"/>
<dbReference type="AlphaFoldDB" id="A0A941AM80"/>
<protein>
    <submittedName>
        <fullName evidence="2">Uncharacterized protein</fullName>
    </submittedName>
</protein>
<name>A0A941AM80_9BACI</name>
<feature type="transmembrane region" description="Helical" evidence="1">
    <location>
        <begin position="166"/>
        <end position="185"/>
    </location>
</feature>
<gene>
    <name evidence="2" type="ORF">J7W16_03650</name>
</gene>
<feature type="transmembrane region" description="Helical" evidence="1">
    <location>
        <begin position="192"/>
        <end position="213"/>
    </location>
</feature>
<keyword evidence="1" id="KW-0472">Membrane</keyword>
<feature type="transmembrane region" description="Helical" evidence="1">
    <location>
        <begin position="30"/>
        <end position="50"/>
    </location>
</feature>